<keyword evidence="2" id="KW-1185">Reference proteome</keyword>
<proteinExistence type="predicted"/>
<comment type="caution">
    <text evidence="1">The sequence shown here is derived from an EMBL/GenBank/DDBJ whole genome shotgun (WGS) entry which is preliminary data.</text>
</comment>
<evidence type="ECO:0000313" key="2">
    <source>
        <dbReference type="Proteomes" id="UP000233551"/>
    </source>
</evidence>
<evidence type="ECO:0000313" key="1">
    <source>
        <dbReference type="EMBL" id="PKI50717.1"/>
    </source>
</evidence>
<dbReference type="EMBL" id="PGOL01002084">
    <property type="protein sequence ID" value="PKI50717.1"/>
    <property type="molecule type" value="Genomic_DNA"/>
</dbReference>
<organism evidence="1 2">
    <name type="scientific">Punica granatum</name>
    <name type="common">Pomegranate</name>
    <dbReference type="NCBI Taxonomy" id="22663"/>
    <lineage>
        <taxon>Eukaryota</taxon>
        <taxon>Viridiplantae</taxon>
        <taxon>Streptophyta</taxon>
        <taxon>Embryophyta</taxon>
        <taxon>Tracheophyta</taxon>
        <taxon>Spermatophyta</taxon>
        <taxon>Magnoliopsida</taxon>
        <taxon>eudicotyledons</taxon>
        <taxon>Gunneridae</taxon>
        <taxon>Pentapetalae</taxon>
        <taxon>rosids</taxon>
        <taxon>malvids</taxon>
        <taxon>Myrtales</taxon>
        <taxon>Lythraceae</taxon>
        <taxon>Punica</taxon>
    </lineage>
</organism>
<name>A0A2I0J3A3_PUNGR</name>
<sequence length="127" mass="14286">MWPLNADVTLREWSRVGSGPDVGSHPELGRFGSKCLLLHPTGSVLSSSLCCAVLWSSAERARGEARQERSRGPSGSIWKVGLVLMFDQRSLCEKEASYFCRSIKRSLMFMVSKKPKRRKKKDRSDPN</sequence>
<gene>
    <name evidence="1" type="ORF">CRG98_028859</name>
</gene>
<accession>A0A2I0J3A3</accession>
<dbReference type="AlphaFoldDB" id="A0A2I0J3A3"/>
<dbReference type="Proteomes" id="UP000233551">
    <property type="component" value="Unassembled WGS sequence"/>
</dbReference>
<protein>
    <submittedName>
        <fullName evidence="1">Uncharacterized protein</fullName>
    </submittedName>
</protein>
<reference evidence="1 2" key="1">
    <citation type="submission" date="2017-11" db="EMBL/GenBank/DDBJ databases">
        <title>De-novo sequencing of pomegranate (Punica granatum L.) genome.</title>
        <authorList>
            <person name="Akparov Z."/>
            <person name="Amiraslanov A."/>
            <person name="Hajiyeva S."/>
            <person name="Abbasov M."/>
            <person name="Kaur K."/>
            <person name="Hamwieh A."/>
            <person name="Solovyev V."/>
            <person name="Salamov A."/>
            <person name="Braich B."/>
            <person name="Kosarev P."/>
            <person name="Mahmoud A."/>
            <person name="Hajiyev E."/>
            <person name="Babayeva S."/>
            <person name="Izzatullayeva V."/>
            <person name="Mammadov A."/>
            <person name="Mammadov A."/>
            <person name="Sharifova S."/>
            <person name="Ojaghi J."/>
            <person name="Eynullazada K."/>
            <person name="Bayramov B."/>
            <person name="Abdulazimova A."/>
            <person name="Shahmuradov I."/>
        </authorList>
    </citation>
    <scope>NUCLEOTIDE SEQUENCE [LARGE SCALE GENOMIC DNA]</scope>
    <source>
        <strain evidence="2">cv. AG2017</strain>
        <tissue evidence="1">Leaf</tissue>
    </source>
</reference>